<keyword evidence="2" id="KW-1185">Reference proteome</keyword>
<gene>
    <name evidence="1" type="ORF">TNCT_334521</name>
</gene>
<sequence>MRAGIEKKIRIVTQNRSYSASIWWPEAEIEERSVQKNGRLRVSQNGNFEPPADPQIEALVLHLELKNEDSTPSIEGRPRCPADFVK</sequence>
<dbReference type="EMBL" id="BMAO01012367">
    <property type="protein sequence ID" value="GFQ80864.1"/>
    <property type="molecule type" value="Genomic_DNA"/>
</dbReference>
<protein>
    <submittedName>
        <fullName evidence="1">Uncharacterized protein</fullName>
    </submittedName>
</protein>
<dbReference type="Proteomes" id="UP000887116">
    <property type="component" value="Unassembled WGS sequence"/>
</dbReference>
<evidence type="ECO:0000313" key="2">
    <source>
        <dbReference type="Proteomes" id="UP000887116"/>
    </source>
</evidence>
<organism evidence="1 2">
    <name type="scientific">Trichonephila clavata</name>
    <name type="common">Joro spider</name>
    <name type="synonym">Nephila clavata</name>
    <dbReference type="NCBI Taxonomy" id="2740835"/>
    <lineage>
        <taxon>Eukaryota</taxon>
        <taxon>Metazoa</taxon>
        <taxon>Ecdysozoa</taxon>
        <taxon>Arthropoda</taxon>
        <taxon>Chelicerata</taxon>
        <taxon>Arachnida</taxon>
        <taxon>Araneae</taxon>
        <taxon>Araneomorphae</taxon>
        <taxon>Entelegynae</taxon>
        <taxon>Araneoidea</taxon>
        <taxon>Nephilidae</taxon>
        <taxon>Trichonephila</taxon>
    </lineage>
</organism>
<evidence type="ECO:0000313" key="1">
    <source>
        <dbReference type="EMBL" id="GFQ80864.1"/>
    </source>
</evidence>
<reference evidence="1" key="1">
    <citation type="submission" date="2020-07" db="EMBL/GenBank/DDBJ databases">
        <title>Multicomponent nature underlies the extraordinary mechanical properties of spider dragline silk.</title>
        <authorList>
            <person name="Kono N."/>
            <person name="Nakamura H."/>
            <person name="Mori M."/>
            <person name="Yoshida Y."/>
            <person name="Ohtoshi R."/>
            <person name="Malay A.D."/>
            <person name="Moran D.A.P."/>
            <person name="Tomita M."/>
            <person name="Numata K."/>
            <person name="Arakawa K."/>
        </authorList>
    </citation>
    <scope>NUCLEOTIDE SEQUENCE</scope>
</reference>
<dbReference type="AlphaFoldDB" id="A0A8X6FJV7"/>
<proteinExistence type="predicted"/>
<name>A0A8X6FJV7_TRICU</name>
<comment type="caution">
    <text evidence="1">The sequence shown here is derived from an EMBL/GenBank/DDBJ whole genome shotgun (WGS) entry which is preliminary data.</text>
</comment>
<accession>A0A8X6FJV7</accession>